<organism evidence="2 3">
    <name type="scientific">Batrachochytrium salamandrivorans</name>
    <dbReference type="NCBI Taxonomy" id="1357716"/>
    <lineage>
        <taxon>Eukaryota</taxon>
        <taxon>Fungi</taxon>
        <taxon>Fungi incertae sedis</taxon>
        <taxon>Chytridiomycota</taxon>
        <taxon>Chytridiomycota incertae sedis</taxon>
        <taxon>Chytridiomycetes</taxon>
        <taxon>Rhizophydiales</taxon>
        <taxon>Rhizophydiales incertae sedis</taxon>
        <taxon>Batrachochytrium</taxon>
    </lineage>
</organism>
<name>A0ABQ8F3D3_9FUNG</name>
<proteinExistence type="predicted"/>
<keyword evidence="3" id="KW-1185">Reference proteome</keyword>
<dbReference type="EMBL" id="JAFCIX010000410">
    <property type="protein sequence ID" value="KAH6591390.1"/>
    <property type="molecule type" value="Genomic_DNA"/>
</dbReference>
<feature type="region of interest" description="Disordered" evidence="1">
    <location>
        <begin position="131"/>
        <end position="195"/>
    </location>
</feature>
<gene>
    <name evidence="2" type="ORF">BASA50_008745</name>
</gene>
<evidence type="ECO:0000313" key="2">
    <source>
        <dbReference type="EMBL" id="KAH6591390.1"/>
    </source>
</evidence>
<sequence>MPRTMPFKEVRDILRPFCTTNCIWDMCWLDSTRLQIIIDDHEVMRLRGSAFQLGNITCAAIADPRAAPFPSATAEEKNISLKIWVGKQVQTILRPATLPRTRKFLYDAIQASGEVAVQHAAKLAENIFRPTPHGATLPRVKKRPSQVGVTGVQPETGKSTNQLTPCALEDPTSSEEHWCDMDESNLEPNLDGPHE</sequence>
<evidence type="ECO:0008006" key="4">
    <source>
        <dbReference type="Google" id="ProtNLM"/>
    </source>
</evidence>
<dbReference type="Proteomes" id="UP001648503">
    <property type="component" value="Unassembled WGS sequence"/>
</dbReference>
<accession>A0ABQ8F3D3</accession>
<protein>
    <recommendedName>
        <fullName evidence="4">SMP-LTD domain-containing protein</fullName>
    </recommendedName>
</protein>
<reference evidence="2 3" key="1">
    <citation type="submission" date="2021-02" db="EMBL/GenBank/DDBJ databases">
        <title>Variation within the Batrachochytrium salamandrivorans European outbreak.</title>
        <authorList>
            <person name="Kelly M."/>
            <person name="Pasmans F."/>
            <person name="Shea T.P."/>
            <person name="Munoz J.F."/>
            <person name="Carranza S."/>
            <person name="Cuomo C.A."/>
            <person name="Martel A."/>
        </authorList>
    </citation>
    <scope>NUCLEOTIDE SEQUENCE [LARGE SCALE GENOMIC DNA]</scope>
    <source>
        <strain evidence="2 3">AMFP18/2</strain>
    </source>
</reference>
<comment type="caution">
    <text evidence="2">The sequence shown here is derived from an EMBL/GenBank/DDBJ whole genome shotgun (WGS) entry which is preliminary data.</text>
</comment>
<evidence type="ECO:0000313" key="3">
    <source>
        <dbReference type="Proteomes" id="UP001648503"/>
    </source>
</evidence>
<evidence type="ECO:0000256" key="1">
    <source>
        <dbReference type="SAM" id="MobiDB-lite"/>
    </source>
</evidence>